<accession>A0A5S6QH04</accession>
<dbReference type="InterPro" id="IPR012966">
    <property type="entry name" value="AHD"/>
</dbReference>
<keyword evidence="2" id="KW-1185">Reference proteome</keyword>
<dbReference type="GO" id="GO:0000281">
    <property type="term" value="P:mitotic cytokinesis"/>
    <property type="evidence" value="ECO:0007669"/>
    <property type="project" value="TreeGrafter"/>
</dbReference>
<reference evidence="3" key="1">
    <citation type="submission" date="2019-12" db="UniProtKB">
        <authorList>
            <consortium name="WormBaseParasite"/>
        </authorList>
    </citation>
    <scope>IDENTIFICATION</scope>
</reference>
<dbReference type="WBParaSite" id="TMUE_2000006488.1">
    <property type="protein sequence ID" value="TMUE_2000006488.1"/>
    <property type="gene ID" value="WBGene00291862"/>
</dbReference>
<dbReference type="PANTHER" id="PTHR21538:SF24">
    <property type="entry name" value="PH DOMAIN-CONTAINING PROTEIN"/>
    <property type="match status" value="1"/>
</dbReference>
<dbReference type="GO" id="GO:0005826">
    <property type="term" value="C:actomyosin contractile ring"/>
    <property type="evidence" value="ECO:0007669"/>
    <property type="project" value="TreeGrafter"/>
</dbReference>
<feature type="domain" description="Anillin homology" evidence="1">
    <location>
        <begin position="131"/>
        <end position="267"/>
    </location>
</feature>
<evidence type="ECO:0000313" key="2">
    <source>
        <dbReference type="Proteomes" id="UP000046395"/>
    </source>
</evidence>
<dbReference type="InterPro" id="IPR051364">
    <property type="entry name" value="Cytokinesis/Rho-signaling"/>
</dbReference>
<dbReference type="GO" id="GO:0000915">
    <property type="term" value="P:actomyosin contractile ring assembly"/>
    <property type="evidence" value="ECO:0007669"/>
    <property type="project" value="TreeGrafter"/>
</dbReference>
<dbReference type="Pfam" id="PF08174">
    <property type="entry name" value="Anillin"/>
    <property type="match status" value="1"/>
</dbReference>
<dbReference type="Proteomes" id="UP000046395">
    <property type="component" value="Unassembled WGS sequence"/>
</dbReference>
<evidence type="ECO:0000259" key="1">
    <source>
        <dbReference type="Pfam" id="PF08174"/>
    </source>
</evidence>
<name>A0A5S6QH04_TRIMR</name>
<organism evidence="2 3">
    <name type="scientific">Trichuris muris</name>
    <name type="common">Mouse whipworm</name>
    <dbReference type="NCBI Taxonomy" id="70415"/>
    <lineage>
        <taxon>Eukaryota</taxon>
        <taxon>Metazoa</taxon>
        <taxon>Ecdysozoa</taxon>
        <taxon>Nematoda</taxon>
        <taxon>Enoplea</taxon>
        <taxon>Dorylaimia</taxon>
        <taxon>Trichinellida</taxon>
        <taxon>Trichuridae</taxon>
        <taxon>Trichuris</taxon>
    </lineage>
</organism>
<sequence length="412" mass="46297">MSGKTRRSKLSRTLTKSKLRLRRKIGCSFGSTSSLQKLRDRFIRGKAESASCRPSVRSSCRNSNVSVPENVKVESRMKCAAEKILQQWWLYNDDALSEASKSSIISKRRLELYESLQSSGLTAIDTEDAPATVRIKDIRIPLVFHGGESLYGRRGFDVFSVFAVFELGHDVCDTQLKTVVYGLDTDVQFDEVLTFKNVPAGFSLRLIIYSRALPSKNCHMPAVKSWLHMANARRKHAFTDSRLSAKDIQNYNDFEVIAAFRLDAEHIGHSGFVILDLDDNACKLNFPPSFGHVTFHLQVGFDCFKRIVSDETLAYEKCGQVQTSVRCILSVSSIEVIAERSDEDQLLTWIPLTSETRAINNSNVLEICSPDGLLSHCFTGSAAALSRLYEAIQLQKTIIRKWSRFIDLGDTC</sequence>
<protein>
    <submittedName>
        <fullName evidence="3">Anillin domain-containing protein</fullName>
    </submittedName>
</protein>
<evidence type="ECO:0000313" key="3">
    <source>
        <dbReference type="WBParaSite" id="TMUE_2000006488.1"/>
    </source>
</evidence>
<proteinExistence type="predicted"/>
<dbReference type="GO" id="GO:0031106">
    <property type="term" value="P:septin ring organization"/>
    <property type="evidence" value="ECO:0007669"/>
    <property type="project" value="TreeGrafter"/>
</dbReference>
<dbReference type="PANTHER" id="PTHR21538">
    <property type="entry name" value="ANILLIN/RHOTEKIN RTKN"/>
    <property type="match status" value="1"/>
</dbReference>
<dbReference type="AlphaFoldDB" id="A0A5S6QH04"/>
<dbReference type="STRING" id="70415.A0A5S6QH04"/>